<protein>
    <submittedName>
        <fullName evidence="1">Uncharacterized protein</fullName>
    </submittedName>
</protein>
<proteinExistence type="predicted"/>
<organism evidence="1">
    <name type="scientific">Darwinula stevensoni</name>
    <dbReference type="NCBI Taxonomy" id="69355"/>
    <lineage>
        <taxon>Eukaryota</taxon>
        <taxon>Metazoa</taxon>
        <taxon>Ecdysozoa</taxon>
        <taxon>Arthropoda</taxon>
        <taxon>Crustacea</taxon>
        <taxon>Oligostraca</taxon>
        <taxon>Ostracoda</taxon>
        <taxon>Podocopa</taxon>
        <taxon>Podocopida</taxon>
        <taxon>Darwinulocopina</taxon>
        <taxon>Darwinuloidea</taxon>
        <taxon>Darwinulidae</taxon>
        <taxon>Darwinula</taxon>
    </lineage>
</organism>
<evidence type="ECO:0000313" key="2">
    <source>
        <dbReference type="Proteomes" id="UP000677054"/>
    </source>
</evidence>
<dbReference type="AlphaFoldDB" id="A0A7R9A172"/>
<reference evidence="1" key="1">
    <citation type="submission" date="2020-11" db="EMBL/GenBank/DDBJ databases">
        <authorList>
            <person name="Tran Van P."/>
        </authorList>
    </citation>
    <scope>NUCLEOTIDE SEQUENCE</scope>
</reference>
<gene>
    <name evidence="1" type="ORF">DSTB1V02_LOCUS3775</name>
</gene>
<dbReference type="Proteomes" id="UP000677054">
    <property type="component" value="Unassembled WGS sequence"/>
</dbReference>
<keyword evidence="2" id="KW-1185">Reference proteome</keyword>
<name>A0A7R9A172_9CRUS</name>
<sequence length="247" mass="28832">MNEEIARIAGSRRTREEIAGRRSGLVAGRFRQSPAVIAIVSVEVIRRRSAVMQQTPLPTALSAAMISPFQYFWAGCDPACSPSFPCQLCLDFFKRQEEKEFMKTYLYLSPYKSVRSRLTHLMGSDIARINDRSYMSELENRLCQWHREDINRRLEERAAEERLRILQLGLPTAKEQYSSSSPWTSRSRDLDSLYHLGDKLLYPKVEFEREAKPEEPMRLKILENAIFEHILSEEEEEDEEVFDQYAL</sequence>
<dbReference type="EMBL" id="LR900031">
    <property type="protein sequence ID" value="CAD7243866.1"/>
    <property type="molecule type" value="Genomic_DNA"/>
</dbReference>
<evidence type="ECO:0000313" key="1">
    <source>
        <dbReference type="EMBL" id="CAD7243866.1"/>
    </source>
</evidence>
<dbReference type="EMBL" id="CAJPEV010000514">
    <property type="protein sequence ID" value="CAG0886029.1"/>
    <property type="molecule type" value="Genomic_DNA"/>
</dbReference>
<dbReference type="OrthoDB" id="6150133at2759"/>
<accession>A0A7R9A172</accession>